<comment type="caution">
    <text evidence="1">The sequence shown here is derived from an EMBL/GenBank/DDBJ whole genome shotgun (WGS) entry which is preliminary data.</text>
</comment>
<protein>
    <submittedName>
        <fullName evidence="1">Uncharacterized protein</fullName>
    </submittedName>
</protein>
<evidence type="ECO:0000313" key="1">
    <source>
        <dbReference type="EMBL" id="TNN69363.1"/>
    </source>
</evidence>
<dbReference type="EMBL" id="SRLO01000176">
    <property type="protein sequence ID" value="TNN69363.1"/>
    <property type="molecule type" value="Genomic_DNA"/>
</dbReference>
<sequence>MKTTRRQKPERLRERQCASSVHMAVTTQACPGAHAMPCSAHVDRLFPALSGLHVLLSQKLKSFKQLVRKKVENHQGKR</sequence>
<evidence type="ECO:0000313" key="2">
    <source>
        <dbReference type="Proteomes" id="UP000314294"/>
    </source>
</evidence>
<keyword evidence="2" id="KW-1185">Reference proteome</keyword>
<proteinExistence type="predicted"/>
<reference evidence="1 2" key="1">
    <citation type="submission" date="2019-03" db="EMBL/GenBank/DDBJ databases">
        <title>First draft genome of Liparis tanakae, snailfish: a comprehensive survey of snailfish specific genes.</title>
        <authorList>
            <person name="Kim W."/>
            <person name="Song I."/>
            <person name="Jeong J.-H."/>
            <person name="Kim D."/>
            <person name="Kim S."/>
            <person name="Ryu S."/>
            <person name="Song J.Y."/>
            <person name="Lee S.K."/>
        </authorList>
    </citation>
    <scope>NUCLEOTIDE SEQUENCE [LARGE SCALE GENOMIC DNA]</scope>
    <source>
        <tissue evidence="1">Muscle</tissue>
    </source>
</reference>
<dbReference type="Proteomes" id="UP000314294">
    <property type="component" value="Unassembled WGS sequence"/>
</dbReference>
<organism evidence="1 2">
    <name type="scientific">Liparis tanakae</name>
    <name type="common">Tanaka's snailfish</name>
    <dbReference type="NCBI Taxonomy" id="230148"/>
    <lineage>
        <taxon>Eukaryota</taxon>
        <taxon>Metazoa</taxon>
        <taxon>Chordata</taxon>
        <taxon>Craniata</taxon>
        <taxon>Vertebrata</taxon>
        <taxon>Euteleostomi</taxon>
        <taxon>Actinopterygii</taxon>
        <taxon>Neopterygii</taxon>
        <taxon>Teleostei</taxon>
        <taxon>Neoteleostei</taxon>
        <taxon>Acanthomorphata</taxon>
        <taxon>Eupercaria</taxon>
        <taxon>Perciformes</taxon>
        <taxon>Cottioidei</taxon>
        <taxon>Cottales</taxon>
        <taxon>Liparidae</taxon>
        <taxon>Liparis</taxon>
    </lineage>
</organism>
<dbReference type="PROSITE" id="PS51257">
    <property type="entry name" value="PROKAR_LIPOPROTEIN"/>
    <property type="match status" value="1"/>
</dbReference>
<dbReference type="AlphaFoldDB" id="A0A4Z2HWL0"/>
<gene>
    <name evidence="1" type="ORF">EYF80_020364</name>
</gene>
<name>A0A4Z2HWL0_9TELE</name>
<accession>A0A4Z2HWL0</accession>